<feature type="non-terminal residue" evidence="1">
    <location>
        <position position="28"/>
    </location>
</feature>
<dbReference type="AlphaFoldDB" id="G5JMC5"/>
<sequence>MKLATLNKGKETKYLNGYPLIEEDDIYK</sequence>
<gene>
    <name evidence="1" type="ORF">SS7213T_13262</name>
</gene>
<keyword evidence="2" id="KW-1185">Reference proteome</keyword>
<proteinExistence type="predicted"/>
<keyword evidence="1" id="KW-0808">Transferase</keyword>
<dbReference type="Proteomes" id="UP000005413">
    <property type="component" value="Unassembled WGS sequence"/>
</dbReference>
<keyword evidence="1" id="KW-0489">Methyltransferase</keyword>
<dbReference type="InterPro" id="IPR036974">
    <property type="entry name" value="PUA_sf"/>
</dbReference>
<dbReference type="GO" id="GO:0003723">
    <property type="term" value="F:RNA binding"/>
    <property type="evidence" value="ECO:0007669"/>
    <property type="project" value="InterPro"/>
</dbReference>
<name>G5JMC5_9STAP</name>
<dbReference type="GO" id="GO:0008168">
    <property type="term" value="F:methyltransferase activity"/>
    <property type="evidence" value="ECO:0007669"/>
    <property type="project" value="UniProtKB-KW"/>
</dbReference>
<dbReference type="Gene3D" id="2.30.130.10">
    <property type="entry name" value="PUA domain"/>
    <property type="match status" value="1"/>
</dbReference>
<dbReference type="GO" id="GO:0032259">
    <property type="term" value="P:methylation"/>
    <property type="evidence" value="ECO:0007669"/>
    <property type="project" value="UniProtKB-KW"/>
</dbReference>
<reference evidence="1 2" key="1">
    <citation type="journal article" date="2012" name="BMC Genomics">
        <title>Comparative genomic analysis of the genus Staphylococcus including Staphylococcus aureus and its newly described sister species Staphylococcus simiae.</title>
        <authorList>
            <person name="Suzuki H."/>
            <person name="Lefebure T."/>
            <person name="Pavinski Bitar P."/>
            <person name="Stanhope M.J."/>
        </authorList>
    </citation>
    <scope>NUCLEOTIDE SEQUENCE [LARGE SCALE GENOMIC DNA]</scope>
    <source>
        <strain evidence="1 2">CCM 7213</strain>
    </source>
</reference>
<protein>
    <submittedName>
        <fullName evidence="1">Putative SAM-dependent methyltransferase</fullName>
    </submittedName>
</protein>
<accession>G5JMC5</accession>
<evidence type="ECO:0000313" key="2">
    <source>
        <dbReference type="Proteomes" id="UP000005413"/>
    </source>
</evidence>
<evidence type="ECO:0000313" key="1">
    <source>
        <dbReference type="EMBL" id="EHJ06661.1"/>
    </source>
</evidence>
<dbReference type="RefSeq" id="WP_002465323.1">
    <property type="nucleotide sequence ID" value="NZ_AEUN01000559.1"/>
</dbReference>
<organism evidence="1 2">
    <name type="scientific">Staphylococcus simiae CCM 7213 = CCUG 51256</name>
    <dbReference type="NCBI Taxonomy" id="911238"/>
    <lineage>
        <taxon>Bacteria</taxon>
        <taxon>Bacillati</taxon>
        <taxon>Bacillota</taxon>
        <taxon>Bacilli</taxon>
        <taxon>Bacillales</taxon>
        <taxon>Staphylococcaceae</taxon>
        <taxon>Staphylococcus</taxon>
    </lineage>
</organism>
<dbReference type="EMBL" id="AEUN01000559">
    <property type="protein sequence ID" value="EHJ06661.1"/>
    <property type="molecule type" value="Genomic_DNA"/>
</dbReference>
<comment type="caution">
    <text evidence="1">The sequence shown here is derived from an EMBL/GenBank/DDBJ whole genome shotgun (WGS) entry which is preliminary data.</text>
</comment>